<evidence type="ECO:0000256" key="7">
    <source>
        <dbReference type="ARBA" id="ARBA00022853"/>
    </source>
</evidence>
<dbReference type="PANTHER" id="PTHR13831">
    <property type="entry name" value="MEMBER OF THE HIR1 FAMILY OF WD-REPEAT PROTEINS"/>
    <property type="match status" value="1"/>
</dbReference>
<dbReference type="Pfam" id="PF24105">
    <property type="entry name" value="Beta-prop_CAF1B_HIR1"/>
    <property type="match status" value="1"/>
</dbReference>
<dbReference type="FunFam" id="2.130.10.10:FF:001073">
    <property type="entry name" value="Protein HIR"/>
    <property type="match status" value="1"/>
</dbReference>
<dbReference type="InterPro" id="IPR019775">
    <property type="entry name" value="WD40_repeat_CS"/>
</dbReference>
<feature type="domain" description="Protein HIRA-like C-terminal" evidence="13">
    <location>
        <begin position="739"/>
        <end position="848"/>
    </location>
</feature>
<evidence type="ECO:0000256" key="8">
    <source>
        <dbReference type="ARBA" id="ARBA00023015"/>
    </source>
</evidence>
<dbReference type="GO" id="GO:0000417">
    <property type="term" value="C:HIR complex"/>
    <property type="evidence" value="ECO:0007669"/>
    <property type="project" value="TreeGrafter"/>
</dbReference>
<keyword evidence="7 12" id="KW-0156">Chromatin regulator</keyword>
<dbReference type="PROSITE" id="PS50294">
    <property type="entry name" value="WD_REPEATS_REGION"/>
    <property type="match status" value="3"/>
</dbReference>
<protein>
    <recommendedName>
        <fullName evidence="12">Protein HIR</fullName>
    </recommendedName>
</protein>
<dbReference type="PROSITE" id="PS00678">
    <property type="entry name" value="WD_REPEATS_1"/>
    <property type="match status" value="2"/>
</dbReference>
<feature type="repeat" description="WD" evidence="11">
    <location>
        <begin position="179"/>
        <end position="210"/>
    </location>
</feature>
<evidence type="ECO:0000313" key="15">
    <source>
        <dbReference type="EMBL" id="CAI5756807.1"/>
    </source>
</evidence>
<evidence type="ECO:0000313" key="16">
    <source>
        <dbReference type="Proteomes" id="UP001152885"/>
    </source>
</evidence>
<dbReference type="Proteomes" id="UP001152885">
    <property type="component" value="Unassembled WGS sequence"/>
</dbReference>
<gene>
    <name evidence="15" type="ORF">CANVERA_P1326</name>
</gene>
<keyword evidence="16" id="KW-1185">Reference proteome</keyword>
<evidence type="ECO:0000256" key="12">
    <source>
        <dbReference type="RuleBase" id="RU364014"/>
    </source>
</evidence>
<comment type="subcellular location">
    <subcellularLocation>
        <location evidence="2 12">Nucleus</location>
    </subcellularLocation>
</comment>
<dbReference type="PROSITE" id="PS50082">
    <property type="entry name" value="WD_REPEATS_2"/>
    <property type="match status" value="4"/>
</dbReference>
<dbReference type="AlphaFoldDB" id="A0A9W4TTW3"/>
<comment type="caution">
    <text evidence="15">The sequence shown here is derived from an EMBL/GenBank/DDBJ whole genome shotgun (WGS) entry which is preliminary data.</text>
</comment>
<dbReference type="InterPro" id="IPR020472">
    <property type="entry name" value="WD40_PAC1"/>
</dbReference>
<feature type="domain" description="CAF1B/HIR1 beta-propeller" evidence="14">
    <location>
        <begin position="25"/>
        <end position="377"/>
    </location>
</feature>
<keyword evidence="8 12" id="KW-0805">Transcription regulation</keyword>
<evidence type="ECO:0000256" key="3">
    <source>
        <dbReference type="ARBA" id="ARBA00007306"/>
    </source>
</evidence>
<comment type="similarity">
    <text evidence="3 12">Belongs to the WD repeat HIR1 family.</text>
</comment>
<dbReference type="GO" id="GO:0006351">
    <property type="term" value="P:DNA-templated transcription"/>
    <property type="evidence" value="ECO:0007669"/>
    <property type="project" value="InterPro"/>
</dbReference>
<dbReference type="SMART" id="SM00320">
    <property type="entry name" value="WD40"/>
    <property type="match status" value="6"/>
</dbReference>
<evidence type="ECO:0000256" key="9">
    <source>
        <dbReference type="ARBA" id="ARBA00023163"/>
    </source>
</evidence>
<dbReference type="InterPro" id="IPR031120">
    <property type="entry name" value="HIR1-like"/>
</dbReference>
<dbReference type="GO" id="GO:0006355">
    <property type="term" value="P:regulation of DNA-templated transcription"/>
    <property type="evidence" value="ECO:0007669"/>
    <property type="project" value="InterPro"/>
</dbReference>
<evidence type="ECO:0000259" key="13">
    <source>
        <dbReference type="Pfam" id="PF07569"/>
    </source>
</evidence>
<dbReference type="InterPro" id="IPR011494">
    <property type="entry name" value="HIRA-like_C"/>
</dbReference>
<accession>A0A9W4TTW3</accession>
<organism evidence="15 16">
    <name type="scientific">Candida verbasci</name>
    <dbReference type="NCBI Taxonomy" id="1227364"/>
    <lineage>
        <taxon>Eukaryota</taxon>
        <taxon>Fungi</taxon>
        <taxon>Dikarya</taxon>
        <taxon>Ascomycota</taxon>
        <taxon>Saccharomycotina</taxon>
        <taxon>Pichiomycetes</taxon>
        <taxon>Debaryomycetaceae</taxon>
        <taxon>Candida/Lodderomyces clade</taxon>
        <taxon>Candida</taxon>
    </lineage>
</organism>
<reference evidence="15" key="1">
    <citation type="submission" date="2022-12" db="EMBL/GenBank/DDBJ databases">
        <authorList>
            <person name="Brejova B."/>
        </authorList>
    </citation>
    <scope>NUCLEOTIDE SEQUENCE</scope>
</reference>
<evidence type="ECO:0000256" key="5">
    <source>
        <dbReference type="ARBA" id="ARBA00022574"/>
    </source>
</evidence>
<keyword evidence="5 11" id="KW-0853">WD repeat</keyword>
<dbReference type="Pfam" id="PF09453">
    <property type="entry name" value="HIRA_B"/>
    <property type="match status" value="1"/>
</dbReference>
<evidence type="ECO:0000256" key="2">
    <source>
        <dbReference type="ARBA" id="ARBA00004123"/>
    </source>
</evidence>
<evidence type="ECO:0000256" key="4">
    <source>
        <dbReference type="ARBA" id="ARBA00022491"/>
    </source>
</evidence>
<feature type="repeat" description="WD" evidence="11">
    <location>
        <begin position="137"/>
        <end position="169"/>
    </location>
</feature>
<dbReference type="InterPro" id="IPR055410">
    <property type="entry name" value="Beta-prop_CAF1B_HIR1"/>
</dbReference>
<dbReference type="EMBL" id="CANTUO010000001">
    <property type="protein sequence ID" value="CAI5756807.1"/>
    <property type="molecule type" value="Genomic_DNA"/>
</dbReference>
<feature type="repeat" description="WD" evidence="11">
    <location>
        <begin position="22"/>
        <end position="54"/>
    </location>
</feature>
<dbReference type="OrthoDB" id="1741719at2759"/>
<dbReference type="Pfam" id="PF07569">
    <property type="entry name" value="Hira"/>
    <property type="match status" value="1"/>
</dbReference>
<evidence type="ECO:0000256" key="10">
    <source>
        <dbReference type="ARBA" id="ARBA00023242"/>
    </source>
</evidence>
<dbReference type="InterPro" id="IPR001680">
    <property type="entry name" value="WD40_rpt"/>
</dbReference>
<dbReference type="InterPro" id="IPR019015">
    <property type="entry name" value="HIRA_B_motif"/>
</dbReference>
<keyword evidence="10 12" id="KW-0539">Nucleus</keyword>
<dbReference type="Gene3D" id="2.130.10.10">
    <property type="entry name" value="YVTN repeat-like/Quinoprotein amine dehydrogenase"/>
    <property type="match status" value="2"/>
</dbReference>
<dbReference type="PRINTS" id="PR00320">
    <property type="entry name" value="GPROTEINBRPT"/>
</dbReference>
<evidence type="ECO:0000256" key="11">
    <source>
        <dbReference type="PROSITE-ProRule" id="PRU00221"/>
    </source>
</evidence>
<keyword evidence="4 12" id="KW-0678">Repressor</keyword>
<sequence length="908" mass="104694">MQILKLPWLGHKTENKNIECYSVTINHNGTRLASGGLDGNIKIWDIKTIQSFYKLSTDLKISPIELPDKSIQRPLCSMSRHNGVVTSLKFSPDNRWLASGSDDKIVLIWEIDNSQRPKSSFGIEEEDLEHWTVRKRLVAHDNDIQDICWSPDGNLLITVGLDRSIIIWNGLTFERIKRYDIHQSMVKGVVFDPANKFFATASDDRTVRIFRYYKKLNEYNNYEFQMEHIVTEPFKKSPLTSYFKRMSWSPDGQHIAVPNATNGPVSSVVIINRGNWDTNVSLIGHEAPVEVCSFSPKLFQETATTNEDDKFHTILATGGQDRTLAIWSTSNSRPIVICADIVEKTITDICWNFNGEELFFSCLDGSITCIKFESNELGKVVSEQIIDQQLNRYGADREQTILPESIDQLKLEEQSKDARAIQLRRMMPIEKKPEPVPTPSPITPNLMTKIVIDTEKLRKQTVTITKSGKKRVSPLLVSSSQTTTEQPVEKKRKINQISNIKLSQQSYHLPKSGISTTIYGLKKKETSIPAVKPIEDDNDNEDMNQEETTTLNSQTVSEQALKRQKNRNRRKVMESKYPTSFKFISNLPEVVFTNNGLLNVEINKIYKNYNKNKEKDIIAEISTSSSLEFDEDVIFSVIYKSINHKQKENQILNIPLSDITTTIEVRNGKPWNDDDNTDRDFDDPTKVIISNVKNQERSLVMFFPFRIQHILPIIISNEFKYILFCSFNGSIVIISASTGRYICPTIEIGENIITLLNKNEYILILTSSGLIYGWNLKSMKNIYKKVSIATILNNFEIKENKVIMPIVKFIDINESNGSPLVMIEHDYNVYEYDLELECWIKLIDSWYYQVDRDFSIDNESVDKMIYRSKLIYDNDRKLQKIYSYKFKDDNELLPIMKLRNNEMIENIH</sequence>
<dbReference type="FunFam" id="2.130.10.10:FF:000290">
    <property type="entry name" value="Protein HIR"/>
    <property type="match status" value="1"/>
</dbReference>
<dbReference type="PANTHER" id="PTHR13831:SF0">
    <property type="entry name" value="PROTEIN HIRA"/>
    <property type="match status" value="1"/>
</dbReference>
<name>A0A9W4TTW3_9ASCO</name>
<dbReference type="GO" id="GO:0005634">
    <property type="term" value="C:nucleus"/>
    <property type="evidence" value="ECO:0007669"/>
    <property type="project" value="UniProtKB-SubCell"/>
</dbReference>
<evidence type="ECO:0000259" key="14">
    <source>
        <dbReference type="Pfam" id="PF24105"/>
    </source>
</evidence>
<comment type="function">
    <text evidence="1 12">Required for replication-independent chromatin assembly and for the periodic repression of histone gene transcription during the cell cycle.</text>
</comment>
<dbReference type="InterPro" id="IPR015943">
    <property type="entry name" value="WD40/YVTN_repeat-like_dom_sf"/>
</dbReference>
<dbReference type="GO" id="GO:0000785">
    <property type="term" value="C:chromatin"/>
    <property type="evidence" value="ECO:0007669"/>
    <property type="project" value="TreeGrafter"/>
</dbReference>
<keyword evidence="9 12" id="KW-0804">Transcription</keyword>
<keyword evidence="6 12" id="KW-0677">Repeat</keyword>
<dbReference type="GO" id="GO:0034728">
    <property type="term" value="P:nucleosome organization"/>
    <property type="evidence" value="ECO:0007669"/>
    <property type="project" value="UniProtKB-ARBA"/>
</dbReference>
<dbReference type="InterPro" id="IPR036322">
    <property type="entry name" value="WD40_repeat_dom_sf"/>
</dbReference>
<dbReference type="SUPFAM" id="SSF50978">
    <property type="entry name" value="WD40 repeat-like"/>
    <property type="match status" value="2"/>
</dbReference>
<feature type="repeat" description="WD" evidence="11">
    <location>
        <begin position="78"/>
        <end position="119"/>
    </location>
</feature>
<evidence type="ECO:0000256" key="1">
    <source>
        <dbReference type="ARBA" id="ARBA00002677"/>
    </source>
</evidence>
<dbReference type="GO" id="GO:0031491">
    <property type="term" value="F:nucleosome binding"/>
    <property type="evidence" value="ECO:0007669"/>
    <property type="project" value="TreeGrafter"/>
</dbReference>
<evidence type="ECO:0000256" key="6">
    <source>
        <dbReference type="ARBA" id="ARBA00022737"/>
    </source>
</evidence>
<proteinExistence type="inferred from homology"/>